<evidence type="ECO:0008006" key="8">
    <source>
        <dbReference type="Google" id="ProtNLM"/>
    </source>
</evidence>
<dbReference type="AlphaFoldDB" id="A0AAN6JLN1"/>
<feature type="domain" description="Peptidase S33 tripeptidyl aminopeptidase-like C-terminal" evidence="5">
    <location>
        <begin position="541"/>
        <end position="611"/>
    </location>
</feature>
<dbReference type="SUPFAM" id="SSF53474">
    <property type="entry name" value="alpha/beta-Hydrolases"/>
    <property type="match status" value="1"/>
</dbReference>
<evidence type="ECO:0000256" key="1">
    <source>
        <dbReference type="ARBA" id="ARBA00010088"/>
    </source>
</evidence>
<gene>
    <name evidence="6" type="ORF">OC842_002092</name>
</gene>
<dbReference type="PANTHER" id="PTHR43248">
    <property type="entry name" value="2-SUCCINYL-6-HYDROXY-2,4-CYCLOHEXADIENE-1-CARBOXYLATE SYNTHASE"/>
    <property type="match status" value="1"/>
</dbReference>
<dbReference type="InterPro" id="IPR000073">
    <property type="entry name" value="AB_hydrolase_1"/>
</dbReference>
<dbReference type="PANTHER" id="PTHR43248:SF25">
    <property type="entry name" value="AB HYDROLASE-1 DOMAIN-CONTAINING PROTEIN-RELATED"/>
    <property type="match status" value="1"/>
</dbReference>
<protein>
    <recommendedName>
        <fullName evidence="8">AB hydrolase-1 domain-containing protein</fullName>
    </recommendedName>
</protein>
<reference evidence="6" key="1">
    <citation type="journal article" date="2023" name="PhytoFront">
        <title>Draft Genome Resources of Seven Strains of Tilletia horrida, Causal Agent of Kernel Smut of Rice.</title>
        <authorList>
            <person name="Khanal S."/>
            <person name="Antony Babu S."/>
            <person name="Zhou X.G."/>
        </authorList>
    </citation>
    <scope>NUCLEOTIDE SEQUENCE</scope>
    <source>
        <strain evidence="6">TX3</strain>
    </source>
</reference>
<evidence type="ECO:0000256" key="2">
    <source>
        <dbReference type="ARBA" id="ARBA00022801"/>
    </source>
</evidence>
<accession>A0AAN6JLN1</accession>
<dbReference type="EMBL" id="JAPDMQ010000082">
    <property type="protein sequence ID" value="KAK0536144.1"/>
    <property type="molecule type" value="Genomic_DNA"/>
</dbReference>
<name>A0AAN6JLN1_9BASI</name>
<dbReference type="InterPro" id="IPR013595">
    <property type="entry name" value="Pept_S33_TAP-like_C"/>
</dbReference>
<dbReference type="GO" id="GO:0016787">
    <property type="term" value="F:hydrolase activity"/>
    <property type="evidence" value="ECO:0007669"/>
    <property type="project" value="UniProtKB-KW"/>
</dbReference>
<evidence type="ECO:0000256" key="3">
    <source>
        <dbReference type="SAM" id="MobiDB-lite"/>
    </source>
</evidence>
<feature type="domain" description="AB hydrolase-1" evidence="4">
    <location>
        <begin position="157"/>
        <end position="332"/>
    </location>
</feature>
<feature type="region of interest" description="Disordered" evidence="3">
    <location>
        <begin position="23"/>
        <end position="45"/>
    </location>
</feature>
<keyword evidence="7" id="KW-1185">Reference proteome</keyword>
<evidence type="ECO:0000259" key="4">
    <source>
        <dbReference type="Pfam" id="PF00561"/>
    </source>
</evidence>
<dbReference type="InterPro" id="IPR051601">
    <property type="entry name" value="Serine_prot/Carboxylest_S33"/>
</dbReference>
<feature type="compositionally biased region" description="Basic and acidic residues" evidence="3">
    <location>
        <begin position="615"/>
        <end position="634"/>
    </location>
</feature>
<organism evidence="6 7">
    <name type="scientific">Tilletia horrida</name>
    <dbReference type="NCBI Taxonomy" id="155126"/>
    <lineage>
        <taxon>Eukaryota</taxon>
        <taxon>Fungi</taxon>
        <taxon>Dikarya</taxon>
        <taxon>Basidiomycota</taxon>
        <taxon>Ustilaginomycotina</taxon>
        <taxon>Exobasidiomycetes</taxon>
        <taxon>Tilletiales</taxon>
        <taxon>Tilletiaceae</taxon>
        <taxon>Tilletia</taxon>
    </lineage>
</organism>
<dbReference type="InterPro" id="IPR029058">
    <property type="entry name" value="AB_hydrolase_fold"/>
</dbReference>
<sequence>MPADFLPPYKDVAAAATAAARDAAAASDTDSLPPPSPVKAHTPSPSMRLRRAHFSIHGLLKLVFCAALATYFLGPSIQTMRGCLTGQHRIIEHDPNSPSGRLNFTPCFPSPAKDTNQHKWQCGYLDVPLDYTNASDPRTARIALVMYQAGTHKSNRTIVLNPGGPGGSGTSLAWIAGEKYSKDYSDGTFDVLGFDPRGVNMSTPSSACHKHDVFRDRWSAFSHQFTDTFDHGDTDLSAGEKHLRITDVYFQAMWKACEEKNGDLGRFLTTAFVARDVDAIRHALGEDELTAIVYSYGTNLMQTYAAMFPHRVGRIVLDGVQYARLTRSPFDWGRSTNGNATDTFYKGFLTECIKAGPDACELAKINGTVQTLDSVKEHIHNLLGALRVLPLPATHPEQGAGLVTYESVVSSIFESTYVPASWPKITKMLKELLEGNATLALAAHGWQYNPLKENGANRRRPSWRGVEAPEAMTAELLFHVVCGDAYDAPKEPWDYWMRYYHDARVRSWIWPGSFFPIILSCRTYHNSYGPPAEVYRGNFTAPLKNPLLLIAGSYDPVTPIPNARMVQREWGSENVRLVINKGFGHCAVNDPSKCTDAIKRRVILEGKWPSEAERECEVDHKPFEKKPEEGKEAKNATTTLDLESVLVPWAPHQRRRRSVE</sequence>
<comment type="caution">
    <text evidence="6">The sequence shown here is derived from an EMBL/GenBank/DDBJ whole genome shotgun (WGS) entry which is preliminary data.</text>
</comment>
<dbReference type="Gene3D" id="3.40.50.1820">
    <property type="entry name" value="alpha/beta hydrolase"/>
    <property type="match status" value="2"/>
</dbReference>
<feature type="region of interest" description="Disordered" evidence="3">
    <location>
        <begin position="615"/>
        <end position="639"/>
    </location>
</feature>
<dbReference type="Proteomes" id="UP001176521">
    <property type="component" value="Unassembled WGS sequence"/>
</dbReference>
<evidence type="ECO:0000259" key="5">
    <source>
        <dbReference type="Pfam" id="PF08386"/>
    </source>
</evidence>
<evidence type="ECO:0000313" key="6">
    <source>
        <dbReference type="EMBL" id="KAK0536144.1"/>
    </source>
</evidence>
<comment type="similarity">
    <text evidence="1">Belongs to the peptidase S33 family.</text>
</comment>
<keyword evidence="2" id="KW-0378">Hydrolase</keyword>
<dbReference type="Pfam" id="PF08386">
    <property type="entry name" value="Abhydrolase_4"/>
    <property type="match status" value="1"/>
</dbReference>
<evidence type="ECO:0000313" key="7">
    <source>
        <dbReference type="Proteomes" id="UP001176521"/>
    </source>
</evidence>
<dbReference type="Pfam" id="PF00561">
    <property type="entry name" value="Abhydrolase_1"/>
    <property type="match status" value="1"/>
</dbReference>
<proteinExistence type="inferred from homology"/>